<dbReference type="EMBL" id="MGJI01000003">
    <property type="protein sequence ID" value="OGN05788.1"/>
    <property type="molecule type" value="Genomic_DNA"/>
</dbReference>
<gene>
    <name evidence="2" type="ORF">A2831_02485</name>
</gene>
<dbReference type="STRING" id="1802668.A2831_02485"/>
<protein>
    <recommendedName>
        <fullName evidence="1">SpoVT-AbrB domain-containing protein</fullName>
    </recommendedName>
</protein>
<reference evidence="2 3" key="1">
    <citation type="journal article" date="2016" name="Nat. Commun.">
        <title>Thousands of microbial genomes shed light on interconnected biogeochemical processes in an aquifer system.</title>
        <authorList>
            <person name="Anantharaman K."/>
            <person name="Brown C.T."/>
            <person name="Hug L.A."/>
            <person name="Sharon I."/>
            <person name="Castelle C.J."/>
            <person name="Probst A.J."/>
            <person name="Thomas B.C."/>
            <person name="Singh A."/>
            <person name="Wilkins M.J."/>
            <person name="Karaoz U."/>
            <person name="Brodie E.L."/>
            <person name="Williams K.H."/>
            <person name="Hubbard S.S."/>
            <person name="Banfield J.F."/>
        </authorList>
    </citation>
    <scope>NUCLEOTIDE SEQUENCE [LARGE SCALE GENOMIC DNA]</scope>
</reference>
<dbReference type="Pfam" id="PF04014">
    <property type="entry name" value="MazE_antitoxin"/>
    <property type="match status" value="1"/>
</dbReference>
<evidence type="ECO:0000259" key="1">
    <source>
        <dbReference type="Pfam" id="PF04014"/>
    </source>
</evidence>
<proteinExistence type="predicted"/>
<evidence type="ECO:0000313" key="3">
    <source>
        <dbReference type="Proteomes" id="UP000177507"/>
    </source>
</evidence>
<dbReference type="AlphaFoldDB" id="A0A1F8EZ83"/>
<evidence type="ECO:0000313" key="2">
    <source>
        <dbReference type="EMBL" id="OGN05788.1"/>
    </source>
</evidence>
<dbReference type="GO" id="GO:0003677">
    <property type="term" value="F:DNA binding"/>
    <property type="evidence" value="ECO:0007669"/>
    <property type="project" value="InterPro"/>
</dbReference>
<dbReference type="Proteomes" id="UP000177507">
    <property type="component" value="Unassembled WGS sequence"/>
</dbReference>
<dbReference type="SUPFAM" id="SSF89447">
    <property type="entry name" value="AbrB/MazE/MraZ-like"/>
    <property type="match status" value="1"/>
</dbReference>
<accession>A0A1F8EZ83</accession>
<name>A0A1F8EZ83_9BACT</name>
<dbReference type="InterPro" id="IPR007159">
    <property type="entry name" value="SpoVT-AbrB_dom"/>
</dbReference>
<feature type="domain" description="SpoVT-AbrB" evidence="1">
    <location>
        <begin position="16"/>
        <end position="59"/>
    </location>
</feature>
<dbReference type="InterPro" id="IPR037914">
    <property type="entry name" value="SpoVT-AbrB_sf"/>
</dbReference>
<organism evidence="2 3">
    <name type="scientific">Candidatus Yanofskybacteria bacterium RIFCSPHIGHO2_01_FULL_44_17</name>
    <dbReference type="NCBI Taxonomy" id="1802668"/>
    <lineage>
        <taxon>Bacteria</taxon>
        <taxon>Candidatus Yanofskyibacteriota</taxon>
    </lineage>
</organism>
<comment type="caution">
    <text evidence="2">The sequence shown here is derived from an EMBL/GenBank/DDBJ whole genome shotgun (WGS) entry which is preliminary data.</text>
</comment>
<dbReference type="Gene3D" id="2.10.260.10">
    <property type="match status" value="1"/>
</dbReference>
<sequence>MGRRKEKDFEIRKLARIGGGSLSVTLPIELVTKLGWREKQKVVVKYSRGRLIISDWRPSRNG</sequence>